<keyword evidence="4" id="KW-1185">Reference proteome</keyword>
<evidence type="ECO:0000313" key="4">
    <source>
        <dbReference type="Proteomes" id="UP000233837"/>
    </source>
</evidence>
<reference evidence="3 4" key="2">
    <citation type="journal article" date="2017" name="Nature">
        <title>The Apostasia genome and the evolution of orchids.</title>
        <authorList>
            <person name="Zhang G.Q."/>
            <person name="Liu K.W."/>
            <person name="Li Z."/>
            <person name="Lohaus R."/>
            <person name="Hsiao Y.Y."/>
            <person name="Niu S.C."/>
            <person name="Wang J.Y."/>
            <person name="Lin Y.C."/>
            <person name="Xu Q."/>
            <person name="Chen L.J."/>
            <person name="Yoshida K."/>
            <person name="Fujiwara S."/>
            <person name="Wang Z.W."/>
            <person name="Zhang Y.Q."/>
            <person name="Mitsuda N."/>
            <person name="Wang M."/>
            <person name="Liu G.H."/>
            <person name="Pecoraro L."/>
            <person name="Huang H.X."/>
            <person name="Xiao X.J."/>
            <person name="Lin M."/>
            <person name="Wu X.Y."/>
            <person name="Wu W.L."/>
            <person name="Chen Y.Y."/>
            <person name="Chang S.B."/>
            <person name="Sakamoto S."/>
            <person name="Ohme-Takagi M."/>
            <person name="Yagi M."/>
            <person name="Zeng S.J."/>
            <person name="Shen C.Y."/>
            <person name="Yeh C.M."/>
            <person name="Luo Y.B."/>
            <person name="Tsai W.C."/>
            <person name="Van de Peer Y."/>
            <person name="Liu Z.J."/>
        </authorList>
    </citation>
    <scope>NUCLEOTIDE SEQUENCE [LARGE SCALE GENOMIC DNA]</scope>
    <source>
        <tissue evidence="3">The whole plant</tissue>
    </source>
</reference>
<dbReference type="AlphaFoldDB" id="A0A2I0V757"/>
<dbReference type="InterPro" id="IPR036397">
    <property type="entry name" value="RNaseH_sf"/>
</dbReference>
<evidence type="ECO:0000259" key="2">
    <source>
        <dbReference type="Pfam" id="PF13456"/>
    </source>
</evidence>
<feature type="signal peptide" evidence="1">
    <location>
        <begin position="1"/>
        <end position="28"/>
    </location>
</feature>
<keyword evidence="1" id="KW-0732">Signal</keyword>
<feature type="domain" description="RNase H type-1" evidence="2">
    <location>
        <begin position="105"/>
        <end position="222"/>
    </location>
</feature>
<dbReference type="SUPFAM" id="SSF53098">
    <property type="entry name" value="Ribonuclease H-like"/>
    <property type="match status" value="1"/>
</dbReference>
<dbReference type="Pfam" id="PF13456">
    <property type="entry name" value="RVT_3"/>
    <property type="match status" value="1"/>
</dbReference>
<dbReference type="GO" id="GO:0003676">
    <property type="term" value="F:nucleic acid binding"/>
    <property type="evidence" value="ECO:0007669"/>
    <property type="project" value="InterPro"/>
</dbReference>
<proteinExistence type="predicted"/>
<dbReference type="InterPro" id="IPR002156">
    <property type="entry name" value="RNaseH_domain"/>
</dbReference>
<feature type="chain" id="PRO_5014144546" evidence="1">
    <location>
        <begin position="29"/>
        <end position="258"/>
    </location>
</feature>
<dbReference type="Gene3D" id="3.30.420.10">
    <property type="entry name" value="Ribonuclease H-like superfamily/Ribonuclease H"/>
    <property type="match status" value="1"/>
</dbReference>
<dbReference type="InterPro" id="IPR044730">
    <property type="entry name" value="RNase_H-like_dom_plant"/>
</dbReference>
<dbReference type="CDD" id="cd06222">
    <property type="entry name" value="RNase_H_like"/>
    <property type="match status" value="1"/>
</dbReference>
<organism evidence="3 4">
    <name type="scientific">Dendrobium catenatum</name>
    <dbReference type="NCBI Taxonomy" id="906689"/>
    <lineage>
        <taxon>Eukaryota</taxon>
        <taxon>Viridiplantae</taxon>
        <taxon>Streptophyta</taxon>
        <taxon>Embryophyta</taxon>
        <taxon>Tracheophyta</taxon>
        <taxon>Spermatophyta</taxon>
        <taxon>Magnoliopsida</taxon>
        <taxon>Liliopsida</taxon>
        <taxon>Asparagales</taxon>
        <taxon>Orchidaceae</taxon>
        <taxon>Epidendroideae</taxon>
        <taxon>Malaxideae</taxon>
        <taxon>Dendrobiinae</taxon>
        <taxon>Dendrobium</taxon>
    </lineage>
</organism>
<dbReference type="InterPro" id="IPR053151">
    <property type="entry name" value="RNase_H-like"/>
</dbReference>
<dbReference type="GO" id="GO:0004523">
    <property type="term" value="F:RNA-DNA hybrid ribonuclease activity"/>
    <property type="evidence" value="ECO:0007669"/>
    <property type="project" value="InterPro"/>
</dbReference>
<name>A0A2I0V757_9ASPA</name>
<gene>
    <name evidence="3" type="ORF">MA16_Dca021667</name>
</gene>
<accession>A0A2I0V757</accession>
<dbReference type="InterPro" id="IPR012337">
    <property type="entry name" value="RNaseH-like_sf"/>
</dbReference>
<dbReference type="Proteomes" id="UP000233837">
    <property type="component" value="Unassembled WGS sequence"/>
</dbReference>
<reference evidence="3 4" key="1">
    <citation type="journal article" date="2016" name="Sci. Rep.">
        <title>The Dendrobium catenatum Lindl. genome sequence provides insights into polysaccharide synthase, floral development and adaptive evolution.</title>
        <authorList>
            <person name="Zhang G.Q."/>
            <person name="Xu Q."/>
            <person name="Bian C."/>
            <person name="Tsai W.C."/>
            <person name="Yeh C.M."/>
            <person name="Liu K.W."/>
            <person name="Yoshida K."/>
            <person name="Zhang L.S."/>
            <person name="Chang S.B."/>
            <person name="Chen F."/>
            <person name="Shi Y."/>
            <person name="Su Y.Y."/>
            <person name="Zhang Y.Q."/>
            <person name="Chen L.J."/>
            <person name="Yin Y."/>
            <person name="Lin M."/>
            <person name="Huang H."/>
            <person name="Deng H."/>
            <person name="Wang Z.W."/>
            <person name="Zhu S.L."/>
            <person name="Zhao X."/>
            <person name="Deng C."/>
            <person name="Niu S.C."/>
            <person name="Huang J."/>
            <person name="Wang M."/>
            <person name="Liu G.H."/>
            <person name="Yang H.J."/>
            <person name="Xiao X.J."/>
            <person name="Hsiao Y.Y."/>
            <person name="Wu W.L."/>
            <person name="Chen Y.Y."/>
            <person name="Mitsuda N."/>
            <person name="Ohme-Takagi M."/>
            <person name="Luo Y.B."/>
            <person name="Van de Peer Y."/>
            <person name="Liu Z.J."/>
        </authorList>
    </citation>
    <scope>NUCLEOTIDE SEQUENCE [LARGE SCALE GENOMIC DNA]</scope>
    <source>
        <tissue evidence="3">The whole plant</tissue>
    </source>
</reference>
<dbReference type="PANTHER" id="PTHR47723:SF19">
    <property type="entry name" value="POLYNUCLEOTIDYL TRANSFERASE, RIBONUCLEASE H-LIKE SUPERFAMILY PROTEIN"/>
    <property type="match status" value="1"/>
</dbReference>
<dbReference type="EMBL" id="KZ504137">
    <property type="protein sequence ID" value="PKU59245.1"/>
    <property type="molecule type" value="Genomic_DNA"/>
</dbReference>
<protein>
    <submittedName>
        <fullName evidence="3">Ribonuclease H protein</fullName>
    </submittedName>
</protein>
<dbReference type="PANTHER" id="PTHR47723">
    <property type="entry name" value="OS05G0353850 PROTEIN"/>
    <property type="match status" value="1"/>
</dbReference>
<evidence type="ECO:0000313" key="3">
    <source>
        <dbReference type="EMBL" id="PKU59245.1"/>
    </source>
</evidence>
<evidence type="ECO:0000256" key="1">
    <source>
        <dbReference type="SAM" id="SignalP"/>
    </source>
</evidence>
<sequence length="258" mass="29664">MLDGWLHSTKGHCFNLLPILILWYLWKARNEAKHENIKMEASLVINNIKRKMLQLYNYKIITFKTFSRYKNLARISGINVDWVNSAMEDSFIVWRKPKTPFVKLNTDGMVGLTKAGVGGLIRDCNGNILVAFVAPLQQMDVLVAELYALLFGLELCIKNGRNCVWIEVDSLWLVQIIRDGFSGNAQCFYIIRKIKLLLKDMKFEISHIFREGNGCAYWLAKKGAYLNDYEEVDTLNLDTAFKGLLMMDISALPHVRYG</sequence>